<keyword evidence="3" id="KW-1185">Reference proteome</keyword>
<dbReference type="Pfam" id="PF01740">
    <property type="entry name" value="STAS"/>
    <property type="match status" value="1"/>
</dbReference>
<reference evidence="3" key="1">
    <citation type="journal article" date="2019" name="Int. J. Syst. Evol. Microbiol.">
        <title>The Global Catalogue of Microorganisms (GCM) 10K type strain sequencing project: providing services to taxonomists for standard genome sequencing and annotation.</title>
        <authorList>
            <consortium name="The Broad Institute Genomics Platform"/>
            <consortium name="The Broad Institute Genome Sequencing Center for Infectious Disease"/>
            <person name="Wu L."/>
            <person name="Ma J."/>
        </authorList>
    </citation>
    <scope>NUCLEOTIDE SEQUENCE [LARGE SCALE GENOMIC DNA]</scope>
    <source>
        <strain evidence="3">JCM 16545</strain>
    </source>
</reference>
<dbReference type="InterPro" id="IPR036513">
    <property type="entry name" value="STAS_dom_sf"/>
</dbReference>
<dbReference type="Proteomes" id="UP001597369">
    <property type="component" value="Unassembled WGS sequence"/>
</dbReference>
<dbReference type="RefSeq" id="WP_229959312.1">
    <property type="nucleotide sequence ID" value="NZ_JAJJWI010000005.1"/>
</dbReference>
<dbReference type="SUPFAM" id="SSF52091">
    <property type="entry name" value="SpoIIaa-like"/>
    <property type="match status" value="1"/>
</dbReference>
<name>A0ABW4X0A3_9BACT</name>
<gene>
    <name evidence="2" type="ORF">ACFSKU_15755</name>
</gene>
<dbReference type="Gene3D" id="3.30.750.24">
    <property type="entry name" value="STAS domain"/>
    <property type="match status" value="1"/>
</dbReference>
<accession>A0ABW4X0A3</accession>
<comment type="caution">
    <text evidence="2">The sequence shown here is derived from an EMBL/GenBank/DDBJ whole genome shotgun (WGS) entry which is preliminary data.</text>
</comment>
<organism evidence="2 3">
    <name type="scientific">Pontibacter silvestris</name>
    <dbReference type="NCBI Taxonomy" id="2305183"/>
    <lineage>
        <taxon>Bacteria</taxon>
        <taxon>Pseudomonadati</taxon>
        <taxon>Bacteroidota</taxon>
        <taxon>Cytophagia</taxon>
        <taxon>Cytophagales</taxon>
        <taxon>Hymenobacteraceae</taxon>
        <taxon>Pontibacter</taxon>
    </lineage>
</organism>
<feature type="domain" description="STAS" evidence="1">
    <location>
        <begin position="1"/>
        <end position="110"/>
    </location>
</feature>
<sequence length="116" mass="13279">MPIVTQKLAESFIVLVYGDLDTEDTKSMRHAFEQAISENHKNLWVDCSSLATISVEAMRMILSYTSKIEAVHINFILYNVCPVVQEKLENSGLNNILKIVPTIKEAYIYCRNRQEV</sequence>
<evidence type="ECO:0000259" key="1">
    <source>
        <dbReference type="PROSITE" id="PS50801"/>
    </source>
</evidence>
<proteinExistence type="predicted"/>
<dbReference type="EMBL" id="JBHUHV010000053">
    <property type="protein sequence ID" value="MFD2068344.1"/>
    <property type="molecule type" value="Genomic_DNA"/>
</dbReference>
<dbReference type="CDD" id="cd07043">
    <property type="entry name" value="STAS_anti-anti-sigma_factors"/>
    <property type="match status" value="1"/>
</dbReference>
<dbReference type="PROSITE" id="PS50801">
    <property type="entry name" value="STAS"/>
    <property type="match status" value="1"/>
</dbReference>
<dbReference type="InterPro" id="IPR002645">
    <property type="entry name" value="STAS_dom"/>
</dbReference>
<protein>
    <submittedName>
        <fullName evidence="2">STAS domain-containing protein</fullName>
    </submittedName>
</protein>
<evidence type="ECO:0000313" key="2">
    <source>
        <dbReference type="EMBL" id="MFD2068344.1"/>
    </source>
</evidence>
<evidence type="ECO:0000313" key="3">
    <source>
        <dbReference type="Proteomes" id="UP001597369"/>
    </source>
</evidence>